<dbReference type="EMBL" id="CAJVQB010005811">
    <property type="protein sequence ID" value="CAG8670440.1"/>
    <property type="molecule type" value="Genomic_DNA"/>
</dbReference>
<protein>
    <submittedName>
        <fullName evidence="1">8164_t:CDS:1</fullName>
    </submittedName>
</protein>
<keyword evidence="2" id="KW-1185">Reference proteome</keyword>
<sequence>MFLENAFVEVADKSLSVHLGDRIREENLTQIGELKGQFLEDLNEFKEDLELYVKPRGAWKASTLGGKEEMKKGDVEKVVYDFLTSKDKLISQDKEQLKDAFAEFLITGENTSLIKTVNRFFVPENQLTLEDIGVLNVAANQFLALNDKKALKLMKMAINEFLELPKESVLKNSIRNFMASPFALENNLSLENEIFIKSKLALEHQITKEDVKILKRCLNDIKDLEKTANNLLALKAKEVLEIAVDKFLTSKRKRVLLILG</sequence>
<organism evidence="1 2">
    <name type="scientific">Gigaspora margarita</name>
    <dbReference type="NCBI Taxonomy" id="4874"/>
    <lineage>
        <taxon>Eukaryota</taxon>
        <taxon>Fungi</taxon>
        <taxon>Fungi incertae sedis</taxon>
        <taxon>Mucoromycota</taxon>
        <taxon>Glomeromycotina</taxon>
        <taxon>Glomeromycetes</taxon>
        <taxon>Diversisporales</taxon>
        <taxon>Gigasporaceae</taxon>
        <taxon>Gigaspora</taxon>
    </lineage>
</organism>
<dbReference type="Proteomes" id="UP000789901">
    <property type="component" value="Unassembled WGS sequence"/>
</dbReference>
<proteinExistence type="predicted"/>
<reference evidence="1 2" key="1">
    <citation type="submission" date="2021-06" db="EMBL/GenBank/DDBJ databases">
        <authorList>
            <person name="Kallberg Y."/>
            <person name="Tangrot J."/>
            <person name="Rosling A."/>
        </authorList>
    </citation>
    <scope>NUCLEOTIDE SEQUENCE [LARGE SCALE GENOMIC DNA]</scope>
    <source>
        <strain evidence="1 2">120-4 pot B 10/14</strain>
    </source>
</reference>
<feature type="non-terminal residue" evidence="1">
    <location>
        <position position="260"/>
    </location>
</feature>
<evidence type="ECO:0000313" key="1">
    <source>
        <dbReference type="EMBL" id="CAG8670440.1"/>
    </source>
</evidence>
<name>A0ABN7UT64_GIGMA</name>
<evidence type="ECO:0000313" key="2">
    <source>
        <dbReference type="Proteomes" id="UP000789901"/>
    </source>
</evidence>
<accession>A0ABN7UT64</accession>
<comment type="caution">
    <text evidence="1">The sequence shown here is derived from an EMBL/GenBank/DDBJ whole genome shotgun (WGS) entry which is preliminary data.</text>
</comment>
<gene>
    <name evidence="1" type="ORF">GMARGA_LOCUS10389</name>
</gene>